<evidence type="ECO:0000256" key="1">
    <source>
        <dbReference type="ARBA" id="ARBA00006594"/>
    </source>
</evidence>
<name>A0A5C6A4K9_9BACT</name>
<evidence type="ECO:0000256" key="2">
    <source>
        <dbReference type="ARBA" id="ARBA00022603"/>
    </source>
</evidence>
<dbReference type="PANTHER" id="PTHR13370">
    <property type="entry name" value="RNA METHYLASE-RELATED"/>
    <property type="match status" value="1"/>
</dbReference>
<gene>
    <name evidence="6" type="primary">yhdJ</name>
    <name evidence="6" type="ORF">Pla108_36850</name>
</gene>
<proteinExistence type="inferred from homology"/>
<dbReference type="AlphaFoldDB" id="A0A5C6A4K9"/>
<sequence>MSTATETARPTSDSAIRNPQSAISVDAIHRGDCLELLRQLPDESIDLAFADPPYNIGFKYDEYQDNHADDVYLGWCERWITELHRVVKPTGAFWLAIGDEYAAELKVAAKEIGFTARNWVVWYYTFGQNCRRKFNRSHAHLFHFVKDEERHTFNAADPSLRIPSARALVYGDRRANPTGRLPDDTWILRPQDLREDDAAFHPQDDTWYLSRVAGTFKERQGFHGCQMPEQLLGRIVRASSNEGEVVLDPFAGSGTTLAVAKKLGRRWLGFELSSDYVKYATERIEGVTPGDELHGPADPVRSSPTTAAGRRLKGHPMADAQAKSDVPNPPPPRGEGLGEGETLVPVSKAPSPSPSPESGGGGTRAATLSLRDLTRQALVDAFHAASGGASADWLLCRPELQAAYHTACHDAGLMGSPYEWNRELLKLRKAGMLGKGTRDGGRGTGDSAAASPHASGLKPPAAYAAEIAWAKVRAKHADASLDDLLCDPAKLELFDKYARQAAPGSDVSAYRWEALRLRKSAKTHKAEAKQYDYVVEKPLRDVLSERPKKLTPRAAKALANVGGVYLVTTAKKPAEGAVGYVGAADDLGERLAAHLATPVARGEVYFAVVTDDDLPSPDYRDALRWNLVHALRPTLSVDLLRDGSEL</sequence>
<dbReference type="GO" id="GO:0008170">
    <property type="term" value="F:N-methyltransferase activity"/>
    <property type="evidence" value="ECO:0007669"/>
    <property type="project" value="InterPro"/>
</dbReference>
<accession>A0A5C6A4K9</accession>
<dbReference type="GO" id="GO:0005737">
    <property type="term" value="C:cytoplasm"/>
    <property type="evidence" value="ECO:0007669"/>
    <property type="project" value="TreeGrafter"/>
</dbReference>
<feature type="region of interest" description="Disordered" evidence="4">
    <location>
        <begin position="287"/>
        <end position="365"/>
    </location>
</feature>
<dbReference type="EC" id="2.1.1.72" evidence="6"/>
<dbReference type="EMBL" id="SJPR01000006">
    <property type="protein sequence ID" value="TWT94834.1"/>
    <property type="molecule type" value="Genomic_DNA"/>
</dbReference>
<dbReference type="PROSITE" id="PS50164">
    <property type="entry name" value="GIY_YIG"/>
    <property type="match status" value="1"/>
</dbReference>
<evidence type="ECO:0000259" key="5">
    <source>
        <dbReference type="PROSITE" id="PS50164"/>
    </source>
</evidence>
<reference evidence="6 7" key="1">
    <citation type="submission" date="2019-02" db="EMBL/GenBank/DDBJ databases">
        <title>Deep-cultivation of Planctomycetes and their phenomic and genomic characterization uncovers novel biology.</title>
        <authorList>
            <person name="Wiegand S."/>
            <person name="Jogler M."/>
            <person name="Boedeker C."/>
            <person name="Pinto D."/>
            <person name="Vollmers J."/>
            <person name="Rivas-Marin E."/>
            <person name="Kohn T."/>
            <person name="Peeters S.H."/>
            <person name="Heuer A."/>
            <person name="Rast P."/>
            <person name="Oberbeckmann S."/>
            <person name="Bunk B."/>
            <person name="Jeske O."/>
            <person name="Meyerdierks A."/>
            <person name="Storesund J.E."/>
            <person name="Kallscheuer N."/>
            <person name="Luecker S."/>
            <person name="Lage O.M."/>
            <person name="Pohl T."/>
            <person name="Merkel B.J."/>
            <person name="Hornburger P."/>
            <person name="Mueller R.-W."/>
            <person name="Bruemmer F."/>
            <person name="Labrenz M."/>
            <person name="Spormann A.M."/>
            <person name="Op Den Camp H."/>
            <person name="Overmann J."/>
            <person name="Amann R."/>
            <person name="Jetten M.S.M."/>
            <person name="Mascher T."/>
            <person name="Medema M.H."/>
            <person name="Devos D.P."/>
            <person name="Kaster A.-K."/>
            <person name="Ovreas L."/>
            <person name="Rohde M."/>
            <person name="Galperin M.Y."/>
            <person name="Jogler C."/>
        </authorList>
    </citation>
    <scope>NUCLEOTIDE SEQUENCE [LARGE SCALE GENOMIC DNA]</scope>
    <source>
        <strain evidence="6 7">Pla108</strain>
    </source>
</reference>
<protein>
    <submittedName>
        <fullName evidence="6">DNA adenine methyltransferase YhdJ</fullName>
        <ecNumber evidence="6">2.1.1.72</ecNumber>
    </submittedName>
</protein>
<dbReference type="RefSeq" id="WP_197526677.1">
    <property type="nucleotide sequence ID" value="NZ_SJPR01000006.1"/>
</dbReference>
<dbReference type="Proteomes" id="UP000317421">
    <property type="component" value="Unassembled WGS sequence"/>
</dbReference>
<evidence type="ECO:0000313" key="7">
    <source>
        <dbReference type="Proteomes" id="UP000317421"/>
    </source>
</evidence>
<evidence type="ECO:0000313" key="6">
    <source>
        <dbReference type="EMBL" id="TWT94834.1"/>
    </source>
</evidence>
<evidence type="ECO:0000256" key="4">
    <source>
        <dbReference type="SAM" id="MobiDB-lite"/>
    </source>
</evidence>
<dbReference type="PROSITE" id="PS00092">
    <property type="entry name" value="N6_MTASE"/>
    <property type="match status" value="1"/>
</dbReference>
<dbReference type="GO" id="GO:0009007">
    <property type="term" value="F:site-specific DNA-methyltransferase (adenine-specific) activity"/>
    <property type="evidence" value="ECO:0007669"/>
    <property type="project" value="UniProtKB-EC"/>
</dbReference>
<dbReference type="PANTHER" id="PTHR13370:SF3">
    <property type="entry name" value="TRNA (GUANINE(10)-N2)-METHYLTRANSFERASE HOMOLOG"/>
    <property type="match status" value="1"/>
</dbReference>
<evidence type="ECO:0000256" key="3">
    <source>
        <dbReference type="ARBA" id="ARBA00022679"/>
    </source>
</evidence>
<dbReference type="Pfam" id="PF01555">
    <property type="entry name" value="N6_N4_Mtase"/>
    <property type="match status" value="1"/>
</dbReference>
<keyword evidence="3 6" id="KW-0808">Transferase</keyword>
<dbReference type="PRINTS" id="PR00508">
    <property type="entry name" value="S21N4MTFRASE"/>
</dbReference>
<organism evidence="6 7">
    <name type="scientific">Botrimarina colliarenosi</name>
    <dbReference type="NCBI Taxonomy" id="2528001"/>
    <lineage>
        <taxon>Bacteria</taxon>
        <taxon>Pseudomonadati</taxon>
        <taxon>Planctomycetota</taxon>
        <taxon>Planctomycetia</taxon>
        <taxon>Pirellulales</taxon>
        <taxon>Lacipirellulaceae</taxon>
        <taxon>Botrimarina</taxon>
    </lineage>
</organism>
<feature type="region of interest" description="Disordered" evidence="4">
    <location>
        <begin position="435"/>
        <end position="457"/>
    </location>
</feature>
<dbReference type="GO" id="GO:0003677">
    <property type="term" value="F:DNA binding"/>
    <property type="evidence" value="ECO:0007669"/>
    <property type="project" value="InterPro"/>
</dbReference>
<comment type="similarity">
    <text evidence="1">Belongs to the N(4)/N(6)-methyltransferase family.</text>
</comment>
<feature type="domain" description="GIY-YIG" evidence="5">
    <location>
        <begin position="560"/>
        <end position="637"/>
    </location>
</feature>
<dbReference type="InterPro" id="IPR002941">
    <property type="entry name" value="DNA_methylase_N4/N6"/>
</dbReference>
<dbReference type="InterPro" id="IPR001091">
    <property type="entry name" value="RM_Methyltransferase"/>
</dbReference>
<dbReference type="InterPro" id="IPR002052">
    <property type="entry name" value="DNA_methylase_N6_adenine_CS"/>
</dbReference>
<dbReference type="GO" id="GO:0032259">
    <property type="term" value="P:methylation"/>
    <property type="evidence" value="ECO:0007669"/>
    <property type="project" value="UniProtKB-KW"/>
</dbReference>
<dbReference type="Gene3D" id="3.40.50.150">
    <property type="entry name" value="Vaccinia Virus protein VP39"/>
    <property type="match status" value="1"/>
</dbReference>
<keyword evidence="7" id="KW-1185">Reference proteome</keyword>
<comment type="caution">
    <text evidence="6">The sequence shown here is derived from an EMBL/GenBank/DDBJ whole genome shotgun (WGS) entry which is preliminary data.</text>
</comment>
<dbReference type="InterPro" id="IPR000305">
    <property type="entry name" value="GIY-YIG_endonuc"/>
</dbReference>
<keyword evidence="2 6" id="KW-0489">Methyltransferase</keyword>
<dbReference type="InterPro" id="IPR029063">
    <property type="entry name" value="SAM-dependent_MTases_sf"/>
</dbReference>
<dbReference type="SUPFAM" id="SSF53335">
    <property type="entry name" value="S-adenosyl-L-methionine-dependent methyltransferases"/>
    <property type="match status" value="1"/>
</dbReference>